<dbReference type="GeneID" id="34305487"/>
<evidence type="ECO:0000313" key="4">
    <source>
        <dbReference type="Proteomes" id="UP000253501"/>
    </source>
</evidence>
<sequence>MTTNNSEPLAWQEDIFQVLKQNGVRQVAYVPDAGHSHVIRRAKADPEIRDVVLTTEEEGVGVVSGAWLGGERAVLLMQSSGVGNCVNMFSLLESCKFPFFTLVTMRGEYAEFNPWQNPMGLATQRALELMGITVYRVNSPEEAAELVDAGLVSAFDAGNRVAVLLSQSLIGRKKWMR</sequence>
<dbReference type="AlphaFoldDB" id="A0A367PQ51"/>
<dbReference type="Gene3D" id="3.40.50.970">
    <property type="match status" value="1"/>
</dbReference>
<name>A0A367PQ51_CUPNE</name>
<protein>
    <submittedName>
        <fullName evidence="3">Phosphonopyruvate decarboxylase</fullName>
    </submittedName>
</protein>
<dbReference type="RefSeq" id="WP_013953416.1">
    <property type="nucleotide sequence ID" value="NZ_CP068435.1"/>
</dbReference>
<keyword evidence="2" id="KW-0456">Lyase</keyword>
<dbReference type="SUPFAM" id="SSF52518">
    <property type="entry name" value="Thiamin diphosphate-binding fold (THDP-binding)"/>
    <property type="match status" value="1"/>
</dbReference>
<evidence type="ECO:0000313" key="3">
    <source>
        <dbReference type="EMBL" id="RCJ10051.1"/>
    </source>
</evidence>
<gene>
    <name evidence="3" type="ORF">DDK22_02260</name>
</gene>
<dbReference type="PANTHER" id="PTHR42818">
    <property type="entry name" value="SULFOPYRUVATE DECARBOXYLASE SUBUNIT ALPHA"/>
    <property type="match status" value="1"/>
</dbReference>
<dbReference type="InterPro" id="IPR029061">
    <property type="entry name" value="THDP-binding"/>
</dbReference>
<dbReference type="GO" id="GO:0016831">
    <property type="term" value="F:carboxy-lyase activity"/>
    <property type="evidence" value="ECO:0007669"/>
    <property type="project" value="UniProtKB-KW"/>
</dbReference>
<dbReference type="Proteomes" id="UP000253501">
    <property type="component" value="Unassembled WGS sequence"/>
</dbReference>
<dbReference type="PANTHER" id="PTHR42818:SF1">
    <property type="entry name" value="SULFOPYRUVATE DECARBOXYLASE"/>
    <property type="match status" value="1"/>
</dbReference>
<comment type="caution">
    <text evidence="3">The sequence shown here is derived from an EMBL/GenBank/DDBJ whole genome shotgun (WGS) entry which is preliminary data.</text>
</comment>
<dbReference type="CDD" id="cd07035">
    <property type="entry name" value="TPP_PYR_POX_like"/>
    <property type="match status" value="1"/>
</dbReference>
<keyword evidence="1" id="KW-0210">Decarboxylase</keyword>
<dbReference type="EMBL" id="QDHA01000006">
    <property type="protein sequence ID" value="RCJ10051.1"/>
    <property type="molecule type" value="Genomic_DNA"/>
</dbReference>
<reference evidence="3 4" key="1">
    <citation type="submission" date="2018-04" db="EMBL/GenBank/DDBJ databases">
        <title>Cupriavidus necator CR12 genome sequencing and assembly.</title>
        <authorList>
            <person name="Ben Fekih I."/>
            <person name="Mazhar H.S."/>
            <person name="Bello S.K."/>
            <person name="Rensing C."/>
        </authorList>
    </citation>
    <scope>NUCLEOTIDE SEQUENCE [LARGE SCALE GENOMIC DNA]</scope>
    <source>
        <strain evidence="3 4">CR12</strain>
    </source>
</reference>
<accession>A0A367PQ51</accession>
<evidence type="ECO:0000256" key="1">
    <source>
        <dbReference type="ARBA" id="ARBA00022793"/>
    </source>
</evidence>
<organism evidence="3 4">
    <name type="scientific">Cupriavidus necator</name>
    <name type="common">Alcaligenes eutrophus</name>
    <name type="synonym">Ralstonia eutropha</name>
    <dbReference type="NCBI Taxonomy" id="106590"/>
    <lineage>
        <taxon>Bacteria</taxon>
        <taxon>Pseudomonadati</taxon>
        <taxon>Pseudomonadota</taxon>
        <taxon>Betaproteobacteria</taxon>
        <taxon>Burkholderiales</taxon>
        <taxon>Burkholderiaceae</taxon>
        <taxon>Cupriavidus</taxon>
    </lineage>
</organism>
<evidence type="ECO:0000256" key="2">
    <source>
        <dbReference type="ARBA" id="ARBA00023239"/>
    </source>
</evidence>
<keyword evidence="3" id="KW-0670">Pyruvate</keyword>
<dbReference type="InterPro" id="IPR051818">
    <property type="entry name" value="TPP_dependent_decarboxylase"/>
</dbReference>
<proteinExistence type="predicted"/>